<reference evidence="4 5" key="1">
    <citation type="submission" date="2019-04" db="EMBL/GenBank/DDBJ databases">
        <title>Friends and foes A comparative genomics study of 23 Aspergillus species from section Flavi.</title>
        <authorList>
            <consortium name="DOE Joint Genome Institute"/>
            <person name="Kjaerbolling I."/>
            <person name="Vesth T."/>
            <person name="Frisvad J.C."/>
            <person name="Nybo J.L."/>
            <person name="Theobald S."/>
            <person name="Kildgaard S."/>
            <person name="Isbrandt T."/>
            <person name="Kuo A."/>
            <person name="Sato A."/>
            <person name="Lyhne E.K."/>
            <person name="Kogle M.E."/>
            <person name="Wiebenga A."/>
            <person name="Kun R.S."/>
            <person name="Lubbers R.J."/>
            <person name="Makela M.R."/>
            <person name="Barry K."/>
            <person name="Chovatia M."/>
            <person name="Clum A."/>
            <person name="Daum C."/>
            <person name="Haridas S."/>
            <person name="He G."/>
            <person name="LaButti K."/>
            <person name="Lipzen A."/>
            <person name="Mondo S."/>
            <person name="Riley R."/>
            <person name="Salamov A."/>
            <person name="Simmons B.A."/>
            <person name="Magnuson J.K."/>
            <person name="Henrissat B."/>
            <person name="Mortensen U.H."/>
            <person name="Larsen T.O."/>
            <person name="Devries R.P."/>
            <person name="Grigoriev I.V."/>
            <person name="Machida M."/>
            <person name="Baker S.E."/>
            <person name="Andersen M.R."/>
        </authorList>
    </citation>
    <scope>NUCLEOTIDE SEQUENCE [LARGE SCALE GENOMIC DNA]</scope>
    <source>
        <strain evidence="4 5">IBT 18842</strain>
    </source>
</reference>
<dbReference type="PANTHER" id="PTHR24198">
    <property type="entry name" value="ANKYRIN REPEAT AND PROTEIN KINASE DOMAIN-CONTAINING PROTEIN"/>
    <property type="match status" value="1"/>
</dbReference>
<evidence type="ECO:0000256" key="1">
    <source>
        <dbReference type="ARBA" id="ARBA00022737"/>
    </source>
</evidence>
<accession>A0A5N6THT6</accession>
<sequence>MKIGSWALYGKQYETVKFLVQSGADVEFRPLSPYDNNARNKASDILLQGLTPADEEALACLTKESDWVDEQNFAPHPQNHLQTIPVHPRRHHPLRPALHTRQRRARTHTTPLGRGSRRYQQHYQLAPPVSYAADRDHADCVRLLLEAGAETDPVLPNGYIGGSALNCAARNATDPLVLKTLLEFGVDVEAAGVDGRTALIHVARTDDVCFAVLLLRYGADVTAVSGSGETLLTTAVIYNSHGVLRVLLGCGMGCLDLRVLRVAGLYGDVETLRVLARSGCFRVRNDEDVCGEYAAQLKESHDVSEKLVLAFEELLAAVKAGSGDALDEQI</sequence>
<dbReference type="OrthoDB" id="341259at2759"/>
<dbReference type="InterPro" id="IPR036770">
    <property type="entry name" value="Ankyrin_rpt-contain_sf"/>
</dbReference>
<keyword evidence="5" id="KW-1185">Reference proteome</keyword>
<organism evidence="4 5">
    <name type="scientific">Aspergillus avenaceus</name>
    <dbReference type="NCBI Taxonomy" id="36643"/>
    <lineage>
        <taxon>Eukaryota</taxon>
        <taxon>Fungi</taxon>
        <taxon>Dikarya</taxon>
        <taxon>Ascomycota</taxon>
        <taxon>Pezizomycotina</taxon>
        <taxon>Eurotiomycetes</taxon>
        <taxon>Eurotiomycetidae</taxon>
        <taxon>Eurotiales</taxon>
        <taxon>Aspergillaceae</taxon>
        <taxon>Aspergillus</taxon>
        <taxon>Aspergillus subgen. Circumdati</taxon>
    </lineage>
</organism>
<dbReference type="Pfam" id="PF12796">
    <property type="entry name" value="Ank_2"/>
    <property type="match status" value="1"/>
</dbReference>
<dbReference type="PROSITE" id="PS50088">
    <property type="entry name" value="ANK_REPEAT"/>
    <property type="match status" value="1"/>
</dbReference>
<evidence type="ECO:0000313" key="5">
    <source>
        <dbReference type="Proteomes" id="UP000325780"/>
    </source>
</evidence>
<keyword evidence="2 3" id="KW-0040">ANK repeat</keyword>
<dbReference type="PANTHER" id="PTHR24198:SF165">
    <property type="entry name" value="ANKYRIN REPEAT-CONTAINING PROTEIN-RELATED"/>
    <property type="match status" value="1"/>
</dbReference>
<dbReference type="SUPFAM" id="SSF48403">
    <property type="entry name" value="Ankyrin repeat"/>
    <property type="match status" value="1"/>
</dbReference>
<name>A0A5N6THT6_ASPAV</name>
<dbReference type="AlphaFoldDB" id="A0A5N6THT6"/>
<keyword evidence="1" id="KW-0677">Repeat</keyword>
<feature type="repeat" description="ANK" evidence="3">
    <location>
        <begin position="194"/>
        <end position="226"/>
    </location>
</feature>
<dbReference type="Pfam" id="PF00023">
    <property type="entry name" value="Ank"/>
    <property type="match status" value="1"/>
</dbReference>
<proteinExistence type="predicted"/>
<evidence type="ECO:0000256" key="3">
    <source>
        <dbReference type="PROSITE-ProRule" id="PRU00023"/>
    </source>
</evidence>
<evidence type="ECO:0000256" key="2">
    <source>
        <dbReference type="ARBA" id="ARBA00023043"/>
    </source>
</evidence>
<dbReference type="Gene3D" id="1.25.40.20">
    <property type="entry name" value="Ankyrin repeat-containing domain"/>
    <property type="match status" value="1"/>
</dbReference>
<dbReference type="InterPro" id="IPR002110">
    <property type="entry name" value="Ankyrin_rpt"/>
</dbReference>
<protein>
    <submittedName>
        <fullName evidence="4">Ankyrin repeat-containing domain protein</fullName>
    </submittedName>
</protein>
<dbReference type="EMBL" id="ML742303">
    <property type="protein sequence ID" value="KAE8145905.1"/>
    <property type="molecule type" value="Genomic_DNA"/>
</dbReference>
<gene>
    <name evidence="4" type="ORF">BDV25DRAFT_144234</name>
</gene>
<dbReference type="SMART" id="SM00248">
    <property type="entry name" value="ANK"/>
    <property type="match status" value="4"/>
</dbReference>
<evidence type="ECO:0000313" key="4">
    <source>
        <dbReference type="EMBL" id="KAE8145905.1"/>
    </source>
</evidence>
<dbReference type="Proteomes" id="UP000325780">
    <property type="component" value="Unassembled WGS sequence"/>
</dbReference>